<organism evidence="1 2">
    <name type="scientific">Romanomermis culicivorax</name>
    <name type="common">Nematode worm</name>
    <dbReference type="NCBI Taxonomy" id="13658"/>
    <lineage>
        <taxon>Eukaryota</taxon>
        <taxon>Metazoa</taxon>
        <taxon>Ecdysozoa</taxon>
        <taxon>Nematoda</taxon>
        <taxon>Enoplea</taxon>
        <taxon>Dorylaimia</taxon>
        <taxon>Mermithida</taxon>
        <taxon>Mermithoidea</taxon>
        <taxon>Mermithidae</taxon>
        <taxon>Romanomermis</taxon>
    </lineage>
</organism>
<dbReference type="AlphaFoldDB" id="A0A915KUP8"/>
<keyword evidence="1" id="KW-1185">Reference proteome</keyword>
<sequence>MYITLNCFLIYLDENSSCALMIIIFALEVLGVAGPVEYADDILWRKDDQNEHSYLLFQQHYYSIIFPRFAKNRGQAIH</sequence>
<protein>
    <submittedName>
        <fullName evidence="2">Secreted protein</fullName>
    </submittedName>
</protein>
<proteinExistence type="predicted"/>
<accession>A0A915KUP8</accession>
<dbReference type="WBParaSite" id="nRc.2.0.1.t41862-RA">
    <property type="protein sequence ID" value="nRc.2.0.1.t41862-RA"/>
    <property type="gene ID" value="nRc.2.0.1.g41862"/>
</dbReference>
<dbReference type="Proteomes" id="UP000887565">
    <property type="component" value="Unplaced"/>
</dbReference>
<evidence type="ECO:0000313" key="1">
    <source>
        <dbReference type="Proteomes" id="UP000887565"/>
    </source>
</evidence>
<reference evidence="2" key="1">
    <citation type="submission" date="2022-11" db="UniProtKB">
        <authorList>
            <consortium name="WormBaseParasite"/>
        </authorList>
    </citation>
    <scope>IDENTIFICATION</scope>
</reference>
<evidence type="ECO:0000313" key="2">
    <source>
        <dbReference type="WBParaSite" id="nRc.2.0.1.t41862-RA"/>
    </source>
</evidence>
<name>A0A915KUP8_ROMCU</name>